<evidence type="ECO:0000256" key="1">
    <source>
        <dbReference type="SAM" id="Phobius"/>
    </source>
</evidence>
<accession>A0A7Z6ZS78</accession>
<protein>
    <submittedName>
        <fullName evidence="2">Uncharacterized protein</fullName>
    </submittedName>
</protein>
<evidence type="ECO:0000313" key="3">
    <source>
        <dbReference type="Proteomes" id="UP000287766"/>
    </source>
</evidence>
<sequence>MFKAIKTSLRCNPQVTTAIAFAITMLAISWQIGSHPANGTVMILLIGLYFVVTGVGIKRKNKET</sequence>
<dbReference type="RefSeq" id="WP_169931575.1">
    <property type="nucleotide sequence ID" value="NZ_PIPR01000004.1"/>
</dbReference>
<dbReference type="Proteomes" id="UP000287766">
    <property type="component" value="Unassembled WGS sequence"/>
</dbReference>
<keyword evidence="1" id="KW-0812">Transmembrane</keyword>
<comment type="caution">
    <text evidence="2">The sequence shown here is derived from an EMBL/GenBank/DDBJ whole genome shotgun (WGS) entry which is preliminary data.</text>
</comment>
<organism evidence="2 3">
    <name type="scientific">Pseudidiomarina aestuarii</name>
    <dbReference type="NCBI Taxonomy" id="624146"/>
    <lineage>
        <taxon>Bacteria</taxon>
        <taxon>Pseudomonadati</taxon>
        <taxon>Pseudomonadota</taxon>
        <taxon>Gammaproteobacteria</taxon>
        <taxon>Alteromonadales</taxon>
        <taxon>Idiomarinaceae</taxon>
        <taxon>Pseudidiomarina</taxon>
    </lineage>
</organism>
<gene>
    <name evidence="2" type="ORF">CWE22_11150</name>
</gene>
<name>A0A7Z6ZS78_9GAMM</name>
<proteinExistence type="predicted"/>
<reference evidence="3" key="1">
    <citation type="journal article" date="2018" name="Front. Microbiol.">
        <title>Genome-Based Analysis Reveals the Taxonomy and Diversity of the Family Idiomarinaceae.</title>
        <authorList>
            <person name="Liu Y."/>
            <person name="Lai Q."/>
            <person name="Shao Z."/>
        </authorList>
    </citation>
    <scope>NUCLEOTIDE SEQUENCE [LARGE SCALE GENOMIC DNA]</scope>
    <source>
        <strain evidence="3">KYW314</strain>
    </source>
</reference>
<feature type="transmembrane region" description="Helical" evidence="1">
    <location>
        <begin position="12"/>
        <end position="33"/>
    </location>
</feature>
<dbReference type="EMBL" id="PIPR01000004">
    <property type="protein sequence ID" value="RUO38975.1"/>
    <property type="molecule type" value="Genomic_DNA"/>
</dbReference>
<keyword evidence="1" id="KW-1133">Transmembrane helix</keyword>
<feature type="transmembrane region" description="Helical" evidence="1">
    <location>
        <begin position="39"/>
        <end position="57"/>
    </location>
</feature>
<evidence type="ECO:0000313" key="2">
    <source>
        <dbReference type="EMBL" id="RUO38975.1"/>
    </source>
</evidence>
<keyword evidence="1" id="KW-0472">Membrane</keyword>
<keyword evidence="3" id="KW-1185">Reference proteome</keyword>
<dbReference type="AlphaFoldDB" id="A0A7Z6ZS78"/>